<evidence type="ECO:0000256" key="3">
    <source>
        <dbReference type="ARBA" id="ARBA00047418"/>
    </source>
</evidence>
<comment type="catalytic activity">
    <reaction evidence="4">
        <text>a 5'-end (N(7)-methyl 5'-triphosphoguanosine)-ribonucleoside in snoRNA + S-adenosyl-L-methionine = a 5'-end (N(2),N(7)-dimethyl 5'-triphosphoguanosine)-ribonucleoside in snoRNA + S-adenosyl-L-homocysteine + H(+)</text>
        <dbReference type="Rhea" id="RHEA:78475"/>
        <dbReference type="Rhea" id="RHEA-COMP:19086"/>
        <dbReference type="Rhea" id="RHEA-COMP:19088"/>
        <dbReference type="ChEBI" id="CHEBI:15378"/>
        <dbReference type="ChEBI" id="CHEBI:57856"/>
        <dbReference type="ChEBI" id="CHEBI:59789"/>
        <dbReference type="ChEBI" id="CHEBI:156461"/>
        <dbReference type="ChEBI" id="CHEBI:172880"/>
    </reaction>
    <physiologicalReaction direction="left-to-right" evidence="4">
        <dbReference type="Rhea" id="RHEA:78476"/>
    </physiologicalReaction>
</comment>
<dbReference type="Proteomes" id="UP000187209">
    <property type="component" value="Unassembled WGS sequence"/>
</dbReference>
<sequence>MTKSRVKKEEDKKKNNLKSLPVLSTLKEGLHLIGNPPLSVICIMRKVHFPAIKLTSEPNTHKYFTQRYGLFSKYDEGIQLDDESWYSVTHEIIAQHIAYICRNCSIVMDGFAGVGGNVIQFAKYCKVLAVDIDKSKLEMLENNANIYGVLSNIKCIVDDFLNIPSHNCRVDVVFASPPWGGPGYLNSRVFDISEMAPKLQEILRACEKIAENTILYLPKNLDPLDIYRIIMETHLKYKKIEFQVISKASAVS</sequence>
<comment type="similarity">
    <text evidence="2">Belongs to the methyltransferase superfamily. Trimethylguanosine synthase family.</text>
</comment>
<dbReference type="CDD" id="cd02440">
    <property type="entry name" value="AdoMet_MTases"/>
    <property type="match status" value="1"/>
</dbReference>
<reference evidence="8 9" key="1">
    <citation type="submission" date="2016-11" db="EMBL/GenBank/DDBJ databases">
        <title>The macronuclear genome of Stentor coeruleus: a giant cell with tiny introns.</title>
        <authorList>
            <person name="Slabodnick M."/>
            <person name="Ruby J.G."/>
            <person name="Reiff S.B."/>
            <person name="Swart E.C."/>
            <person name="Gosai S."/>
            <person name="Prabakaran S."/>
            <person name="Witkowska E."/>
            <person name="Larue G.E."/>
            <person name="Fisher S."/>
            <person name="Freeman R.M."/>
            <person name="Gunawardena J."/>
            <person name="Chu W."/>
            <person name="Stover N.A."/>
            <person name="Gregory B.D."/>
            <person name="Nowacki M."/>
            <person name="Derisi J."/>
            <person name="Roy S.W."/>
            <person name="Marshall W.F."/>
            <person name="Sood P."/>
        </authorList>
    </citation>
    <scope>NUCLEOTIDE SEQUENCE [LARGE SCALE GENOMIC DNA]</scope>
    <source>
        <strain evidence="8">WM001</strain>
    </source>
</reference>
<evidence type="ECO:0000256" key="1">
    <source>
        <dbReference type="ARBA" id="ARBA00018517"/>
    </source>
</evidence>
<dbReference type="OrthoDB" id="444258at2759"/>
<name>A0A1R2AYN7_9CILI</name>
<protein>
    <recommendedName>
        <fullName evidence="1">Trimethylguanosine synthase</fullName>
    </recommendedName>
    <alternativeName>
        <fullName evidence="7">Cap-specific guanine-N(2) methyltransferase</fullName>
    </alternativeName>
</protein>
<evidence type="ECO:0000313" key="9">
    <source>
        <dbReference type="Proteomes" id="UP000187209"/>
    </source>
</evidence>
<accession>A0A1R2AYN7</accession>
<dbReference type="GO" id="GO:0071164">
    <property type="term" value="F:RNA cap trimethylguanosine synthase activity"/>
    <property type="evidence" value="ECO:0007669"/>
    <property type="project" value="TreeGrafter"/>
</dbReference>
<proteinExistence type="inferred from homology"/>
<organism evidence="8 9">
    <name type="scientific">Stentor coeruleus</name>
    <dbReference type="NCBI Taxonomy" id="5963"/>
    <lineage>
        <taxon>Eukaryota</taxon>
        <taxon>Sar</taxon>
        <taxon>Alveolata</taxon>
        <taxon>Ciliophora</taxon>
        <taxon>Postciliodesmatophora</taxon>
        <taxon>Heterotrichea</taxon>
        <taxon>Heterotrichida</taxon>
        <taxon>Stentoridae</taxon>
        <taxon>Stentor</taxon>
    </lineage>
</organism>
<evidence type="ECO:0000256" key="5">
    <source>
        <dbReference type="ARBA" id="ARBA00048763"/>
    </source>
</evidence>
<evidence type="ECO:0000256" key="2">
    <source>
        <dbReference type="ARBA" id="ARBA00025783"/>
    </source>
</evidence>
<comment type="catalytic activity">
    <reaction evidence="6">
        <text>a 5'-end (N(7)-methyl 5'-triphosphoguanosine)-ribonucleoside in snRNA + S-adenosyl-L-methionine = a 5'-end (N(2),N(7)-dimethyl 5'-triphosphoguanosine)-ribonucleoside in snRNA + S-adenosyl-L-homocysteine + H(+)</text>
        <dbReference type="Rhea" id="RHEA:78471"/>
        <dbReference type="Rhea" id="RHEA-COMP:19085"/>
        <dbReference type="Rhea" id="RHEA-COMP:19087"/>
        <dbReference type="ChEBI" id="CHEBI:15378"/>
        <dbReference type="ChEBI" id="CHEBI:57856"/>
        <dbReference type="ChEBI" id="CHEBI:59789"/>
        <dbReference type="ChEBI" id="CHEBI:156461"/>
        <dbReference type="ChEBI" id="CHEBI:172880"/>
    </reaction>
    <physiologicalReaction direction="left-to-right" evidence="6">
        <dbReference type="Rhea" id="RHEA:78472"/>
    </physiologicalReaction>
</comment>
<dbReference type="SUPFAM" id="SSF53335">
    <property type="entry name" value="S-adenosyl-L-methionine-dependent methyltransferases"/>
    <property type="match status" value="1"/>
</dbReference>
<comment type="catalytic activity">
    <reaction evidence="5">
        <text>a 5'-end (N(2),N(7)-dimethyl 5'-triphosphoguanosine)-ribonucleoside in snRNA + S-adenosyl-L-methionine = a 5'-end (N(2),N(2),N(7)-trimethyl 5'-triphosphoguanosine)-ribonucleoside in snRNA + S-adenosyl-L-homocysteine + H(+)</text>
        <dbReference type="Rhea" id="RHEA:78479"/>
        <dbReference type="Rhea" id="RHEA-COMP:19087"/>
        <dbReference type="Rhea" id="RHEA-COMP:19089"/>
        <dbReference type="ChEBI" id="CHEBI:15378"/>
        <dbReference type="ChEBI" id="CHEBI:57856"/>
        <dbReference type="ChEBI" id="CHEBI:59789"/>
        <dbReference type="ChEBI" id="CHEBI:167623"/>
        <dbReference type="ChEBI" id="CHEBI:172880"/>
    </reaction>
    <physiologicalReaction direction="left-to-right" evidence="5">
        <dbReference type="Rhea" id="RHEA:78480"/>
    </physiologicalReaction>
</comment>
<dbReference type="Gene3D" id="3.40.50.150">
    <property type="entry name" value="Vaccinia Virus protein VP39"/>
    <property type="match status" value="1"/>
</dbReference>
<dbReference type="InterPro" id="IPR019012">
    <property type="entry name" value="RNA_cap_Gua-N2-MeTrfase"/>
</dbReference>
<dbReference type="InterPro" id="IPR029063">
    <property type="entry name" value="SAM-dependent_MTases_sf"/>
</dbReference>
<dbReference type="GO" id="GO:0005634">
    <property type="term" value="C:nucleus"/>
    <property type="evidence" value="ECO:0007669"/>
    <property type="project" value="TreeGrafter"/>
</dbReference>
<dbReference type="AlphaFoldDB" id="A0A1R2AYN7"/>
<evidence type="ECO:0000313" key="8">
    <source>
        <dbReference type="EMBL" id="OMJ69641.1"/>
    </source>
</evidence>
<evidence type="ECO:0000256" key="6">
    <source>
        <dbReference type="ARBA" id="ARBA00049075"/>
    </source>
</evidence>
<dbReference type="EMBL" id="MPUH01001174">
    <property type="protein sequence ID" value="OMJ69641.1"/>
    <property type="molecule type" value="Genomic_DNA"/>
</dbReference>
<keyword evidence="9" id="KW-1185">Reference proteome</keyword>
<comment type="caution">
    <text evidence="8">The sequence shown here is derived from an EMBL/GenBank/DDBJ whole genome shotgun (WGS) entry which is preliminary data.</text>
</comment>
<dbReference type="PANTHER" id="PTHR14741:SF32">
    <property type="entry name" value="TRIMETHYLGUANOSINE SYNTHASE"/>
    <property type="match status" value="1"/>
</dbReference>
<evidence type="ECO:0000256" key="7">
    <source>
        <dbReference type="ARBA" id="ARBA00049790"/>
    </source>
</evidence>
<comment type="catalytic activity">
    <reaction evidence="3">
        <text>a 5'-end (N(2),N(7)-dimethyl 5'-triphosphoguanosine)-ribonucleoside in snoRNA + S-adenosyl-L-methionine = a 5'-end (N(2),N(2),N(7)-trimethyl 5'-triphosphoguanosine)-ribonucleoside in snoRNA + S-adenosyl-L-homocysteine + H(+)</text>
        <dbReference type="Rhea" id="RHEA:78507"/>
        <dbReference type="Rhea" id="RHEA-COMP:19088"/>
        <dbReference type="Rhea" id="RHEA-COMP:19090"/>
        <dbReference type="ChEBI" id="CHEBI:15378"/>
        <dbReference type="ChEBI" id="CHEBI:57856"/>
        <dbReference type="ChEBI" id="CHEBI:59789"/>
        <dbReference type="ChEBI" id="CHEBI:167623"/>
        <dbReference type="ChEBI" id="CHEBI:172880"/>
    </reaction>
    <physiologicalReaction direction="left-to-right" evidence="3">
        <dbReference type="Rhea" id="RHEA:78508"/>
    </physiologicalReaction>
</comment>
<gene>
    <name evidence="8" type="ORF">SteCoe_32573</name>
</gene>
<evidence type="ECO:0000256" key="4">
    <source>
        <dbReference type="ARBA" id="ARBA00048740"/>
    </source>
</evidence>
<dbReference type="Pfam" id="PF09445">
    <property type="entry name" value="Methyltransf_15"/>
    <property type="match status" value="1"/>
</dbReference>
<dbReference type="PANTHER" id="PTHR14741">
    <property type="entry name" value="S-ADENOSYLMETHIONINE-DEPENDENT METHYLTRANSFERASE RELATED"/>
    <property type="match status" value="1"/>
</dbReference>